<dbReference type="RefSeq" id="WP_061477487.1">
    <property type="nucleotide sequence ID" value="NZ_JAZDDO010000001.1"/>
</dbReference>
<name>A0A175VCS2_AEREN</name>
<gene>
    <name evidence="1" type="ORF">LCR_04060</name>
</gene>
<dbReference type="EMBL" id="JMGO02000018">
    <property type="protein sequence ID" value="KXU78330.1"/>
    <property type="molecule type" value="Genomic_DNA"/>
</dbReference>
<reference evidence="1 2" key="1">
    <citation type="submission" date="2016-02" db="EMBL/GenBank/DDBJ databases">
        <title>Draft genome sequence of Aeromonas trota strain 1999lcr isolated from cerebrospinal fluid (CSF).</title>
        <authorList>
            <person name="Dallagassa C.B."/>
            <person name="Prediger K.C."/>
            <person name="Weiss V.A."/>
            <person name="Assis F.E."/>
            <person name="Baura V."/>
            <person name="Cruz L.M."/>
            <person name="Souza E.M."/>
            <person name="Pedrosa F.O."/>
            <person name="Fadel-Picheth C.M."/>
        </authorList>
    </citation>
    <scope>NUCLEOTIDE SEQUENCE [LARGE SCALE GENOMIC DNA]</scope>
    <source>
        <strain evidence="1 2">1999lcr</strain>
    </source>
</reference>
<protein>
    <submittedName>
        <fullName evidence="1">Uncharacterized protein</fullName>
    </submittedName>
</protein>
<dbReference type="AlphaFoldDB" id="A0A175VCS2"/>
<organism evidence="1 2">
    <name type="scientific">Aeromonas enteropelogenes</name>
    <name type="common">Aeromonas trota</name>
    <dbReference type="NCBI Taxonomy" id="29489"/>
    <lineage>
        <taxon>Bacteria</taxon>
        <taxon>Pseudomonadati</taxon>
        <taxon>Pseudomonadota</taxon>
        <taxon>Gammaproteobacteria</taxon>
        <taxon>Aeromonadales</taxon>
        <taxon>Aeromonadaceae</taxon>
        <taxon>Aeromonas</taxon>
    </lineage>
</organism>
<dbReference type="Proteomes" id="UP000078435">
    <property type="component" value="Unassembled WGS sequence"/>
</dbReference>
<dbReference type="OrthoDB" id="9962978at2"/>
<sequence length="60" mass="6923">MNPVYRPESRANTGLQGLYKKYRMKNVYIKIKYLDATEENSEESCAVKKGIVSSKKDLVH</sequence>
<comment type="caution">
    <text evidence="1">The sequence shown here is derived from an EMBL/GenBank/DDBJ whole genome shotgun (WGS) entry which is preliminary data.</text>
</comment>
<evidence type="ECO:0000313" key="2">
    <source>
        <dbReference type="Proteomes" id="UP000078435"/>
    </source>
</evidence>
<evidence type="ECO:0000313" key="1">
    <source>
        <dbReference type="EMBL" id="KXU78330.1"/>
    </source>
</evidence>
<accession>A0A175VCS2</accession>
<proteinExistence type="predicted"/>